<gene>
    <name evidence="1" type="ORF">D0962_31295</name>
</gene>
<evidence type="ECO:0000313" key="2">
    <source>
        <dbReference type="Proteomes" id="UP000473574"/>
    </source>
</evidence>
<reference evidence="1 2" key="1">
    <citation type="journal article" date="2020" name="Microb. Ecol.">
        <title>Ecogenomics of the Marine Benthic Filamentous Cyanobacterium Adonisia.</title>
        <authorList>
            <person name="Walter J.M."/>
            <person name="Coutinho F.H."/>
            <person name="Leomil L."/>
            <person name="Hargreaves P.I."/>
            <person name="Campeao M.E."/>
            <person name="Vieira V.V."/>
            <person name="Silva B.S."/>
            <person name="Fistarol G.O."/>
            <person name="Salomon P.S."/>
            <person name="Sawabe T."/>
            <person name="Mino S."/>
            <person name="Hosokawa M."/>
            <person name="Miyashita H."/>
            <person name="Maruyama F."/>
            <person name="van Verk M.C."/>
            <person name="Dutilh B.E."/>
            <person name="Thompson C.C."/>
            <person name="Thompson F.L."/>
        </authorList>
    </citation>
    <scope>NUCLEOTIDE SEQUENCE [LARGE SCALE GENOMIC DNA]</scope>
    <source>
        <strain evidence="1 2">CCMR0082</strain>
    </source>
</reference>
<proteinExistence type="predicted"/>
<organism evidence="1 2">
    <name type="scientific">Adonisia turfae CCMR0082</name>
    <dbReference type="NCBI Taxonomy" id="2304604"/>
    <lineage>
        <taxon>Bacteria</taxon>
        <taxon>Bacillati</taxon>
        <taxon>Cyanobacteriota</taxon>
        <taxon>Adonisia</taxon>
        <taxon>Adonisia turfae</taxon>
    </lineage>
</organism>
<accession>A0A6M0SF91</accession>
<dbReference type="Proteomes" id="UP000473574">
    <property type="component" value="Unassembled WGS sequence"/>
</dbReference>
<sequence>MLILSSIGKQLSNAMGNITIRQGPMHWLIVLLLSFLCWLLPTTLPMLPGSNGVALAVTISSETALARLFTSSEIQASWFANSFLSQISLTQIERVVQGITATLGQYQSVEARGNQYLLTFLQDADGHHYCIAATWNNPDGIAELKFSGLYRGALSLIKSD</sequence>
<dbReference type="EMBL" id="QZCE01000002">
    <property type="protein sequence ID" value="NEZ67188.1"/>
    <property type="molecule type" value="Genomic_DNA"/>
</dbReference>
<comment type="caution">
    <text evidence="1">The sequence shown here is derived from an EMBL/GenBank/DDBJ whole genome shotgun (WGS) entry which is preliminary data.</text>
</comment>
<name>A0A6M0SF91_9CYAN</name>
<evidence type="ECO:0000313" key="1">
    <source>
        <dbReference type="EMBL" id="NEZ67188.1"/>
    </source>
</evidence>
<dbReference type="AlphaFoldDB" id="A0A6M0SF91"/>
<protein>
    <submittedName>
        <fullName evidence="1">Uncharacterized protein</fullName>
    </submittedName>
</protein>